<feature type="transmembrane region" description="Helical" evidence="8">
    <location>
        <begin position="154"/>
        <end position="177"/>
    </location>
</feature>
<feature type="transmembrane region" description="Helical" evidence="8">
    <location>
        <begin position="126"/>
        <end position="142"/>
    </location>
</feature>
<gene>
    <name evidence="9" type="ORF">SAMN05444380_10665</name>
</gene>
<feature type="transmembrane region" description="Helical" evidence="8">
    <location>
        <begin position="220"/>
        <end position="244"/>
    </location>
</feature>
<dbReference type="GO" id="GO:0005886">
    <property type="term" value="C:plasma membrane"/>
    <property type="evidence" value="ECO:0007669"/>
    <property type="project" value="UniProtKB-SubCell"/>
</dbReference>
<keyword evidence="6" id="KW-0406">Ion transport</keyword>
<feature type="transmembrane region" description="Helical" evidence="8">
    <location>
        <begin position="504"/>
        <end position="524"/>
    </location>
</feature>
<dbReference type="RefSeq" id="WP_010528507.1">
    <property type="nucleotide sequence ID" value="NZ_AFSL01000087.1"/>
</dbReference>
<feature type="transmembrane region" description="Helical" evidence="8">
    <location>
        <begin position="90"/>
        <end position="114"/>
    </location>
</feature>
<dbReference type="STRING" id="385682.SAMN05444380_10665"/>
<dbReference type="AlphaFoldDB" id="A0A1I1XJW0"/>
<evidence type="ECO:0000256" key="6">
    <source>
        <dbReference type="ARBA" id="ARBA00023065"/>
    </source>
</evidence>
<name>A0A1I1XJW0_9BACT</name>
<keyword evidence="2" id="KW-0813">Transport</keyword>
<evidence type="ECO:0000256" key="8">
    <source>
        <dbReference type="SAM" id="Phobius"/>
    </source>
</evidence>
<evidence type="ECO:0000256" key="3">
    <source>
        <dbReference type="ARBA" id="ARBA00022475"/>
    </source>
</evidence>
<dbReference type="PANTHER" id="PTHR32024:SF1">
    <property type="entry name" value="KTR SYSTEM POTASSIUM UPTAKE PROTEIN B"/>
    <property type="match status" value="1"/>
</dbReference>
<proteinExistence type="predicted"/>
<comment type="subcellular location">
    <subcellularLocation>
        <location evidence="1">Cell membrane</location>
        <topology evidence="1">Multi-pass membrane protein</topology>
    </subcellularLocation>
</comment>
<organism evidence="9 10">
    <name type="scientific">Thermophagus xiamenensis</name>
    <dbReference type="NCBI Taxonomy" id="385682"/>
    <lineage>
        <taxon>Bacteria</taxon>
        <taxon>Pseudomonadati</taxon>
        <taxon>Bacteroidota</taxon>
        <taxon>Bacteroidia</taxon>
        <taxon>Marinilabiliales</taxon>
        <taxon>Marinilabiliaceae</taxon>
        <taxon>Thermophagus</taxon>
    </lineage>
</organism>
<dbReference type="GO" id="GO:0030001">
    <property type="term" value="P:metal ion transport"/>
    <property type="evidence" value="ECO:0007669"/>
    <property type="project" value="UniProtKB-ARBA"/>
</dbReference>
<feature type="transmembrane region" description="Helical" evidence="8">
    <location>
        <begin position="384"/>
        <end position="404"/>
    </location>
</feature>
<evidence type="ECO:0000256" key="1">
    <source>
        <dbReference type="ARBA" id="ARBA00004651"/>
    </source>
</evidence>
<evidence type="ECO:0000256" key="2">
    <source>
        <dbReference type="ARBA" id="ARBA00022448"/>
    </source>
</evidence>
<keyword evidence="10" id="KW-1185">Reference proteome</keyword>
<dbReference type="InParanoid" id="A0A1I1XJW0"/>
<dbReference type="InterPro" id="IPR003445">
    <property type="entry name" value="Cat_transpt"/>
</dbReference>
<dbReference type="GO" id="GO:0008324">
    <property type="term" value="F:monoatomic cation transmembrane transporter activity"/>
    <property type="evidence" value="ECO:0007669"/>
    <property type="project" value="InterPro"/>
</dbReference>
<dbReference type="Proteomes" id="UP000181976">
    <property type="component" value="Unassembled WGS sequence"/>
</dbReference>
<protein>
    <submittedName>
        <fullName evidence="9">Potassium uptake protein, TrkH family</fullName>
    </submittedName>
</protein>
<evidence type="ECO:0000256" key="4">
    <source>
        <dbReference type="ARBA" id="ARBA00022692"/>
    </source>
</evidence>
<evidence type="ECO:0000256" key="5">
    <source>
        <dbReference type="ARBA" id="ARBA00022989"/>
    </source>
</evidence>
<dbReference type="EMBL" id="FONA01000006">
    <property type="protein sequence ID" value="SFE07491.1"/>
    <property type="molecule type" value="Genomic_DNA"/>
</dbReference>
<keyword evidence="4 8" id="KW-0812">Transmembrane</keyword>
<dbReference type="PANTHER" id="PTHR32024">
    <property type="entry name" value="TRK SYSTEM POTASSIUM UPTAKE PROTEIN TRKG-RELATED"/>
    <property type="match status" value="1"/>
</dbReference>
<feature type="transmembrane region" description="Helical" evidence="8">
    <location>
        <begin position="60"/>
        <end position="78"/>
    </location>
</feature>
<feature type="transmembrane region" description="Helical" evidence="8">
    <location>
        <begin position="275"/>
        <end position="295"/>
    </location>
</feature>
<evidence type="ECO:0000256" key="7">
    <source>
        <dbReference type="ARBA" id="ARBA00023136"/>
    </source>
</evidence>
<keyword evidence="5 8" id="KW-1133">Transmembrane helix</keyword>
<sequence>MGWVRNSRECINVLLFNVRGVLFKYLNLTTLLFGLAGVGIIIYFFGFSPNSETTFLLTHYLQRVLDFFLLKFFIRLFFDFNPRNFLKENLWETILMIFLLSETLLYFAFGQTYWFTLLQKLGFSENGYFLFVQCLFWIVVLREAGRASVNIKDYYVSPAAILALSFLFLIVTGTVLLKMPEMTTQSLSWTDALFTSTSACCVTGLIVKDTATFFTFKGQLTIMLLFQFGGLNMLTIATFIGSFYRRSGTLQSLNLMREFLDIEQTGNLKSILRKVIYYSLAFEMIGALMLFFLWGDKYQFTGTIDRIFFSVFHSISAFNNAGFSLFSQGLFNNAIKHQYLAQIVIMVLIVAGGLGFIVLQDIFSKDSRKRKKRSHWLRLQVNTRLVLTVTGILLLSGSGLFFVLEYDNVLKDYSLTGKVVASLFQSVTTRTAGFNTVNISMLSHPTLLIFMFLMFIGASPGSTGGGIKTTTFAVALKAAWANIRGKEHVEIFRRNIWWPLVNKTYAIITLALLFMFVFTVLLLATNPQFSLTQLLFEQISAMGTVGLSLGITGSLNIWGKLILVVSMFVGRIGSLTMGIIFSRRTVSKNYRYPNARLMIG</sequence>
<feature type="transmembrane region" description="Helical" evidence="8">
    <location>
        <begin position="439"/>
        <end position="458"/>
    </location>
</feature>
<keyword evidence="3" id="KW-1003">Cell membrane</keyword>
<feature type="transmembrane region" description="Helical" evidence="8">
    <location>
        <begin position="339"/>
        <end position="363"/>
    </location>
</feature>
<dbReference type="OrthoDB" id="9810952at2"/>
<evidence type="ECO:0000313" key="10">
    <source>
        <dbReference type="Proteomes" id="UP000181976"/>
    </source>
</evidence>
<feature type="transmembrane region" description="Helical" evidence="8">
    <location>
        <begin position="25"/>
        <end position="48"/>
    </location>
</feature>
<keyword evidence="7 8" id="KW-0472">Membrane</keyword>
<feature type="transmembrane region" description="Helical" evidence="8">
    <location>
        <begin position="557"/>
        <end position="581"/>
    </location>
</feature>
<dbReference type="eggNOG" id="COG0168">
    <property type="taxonomic scope" value="Bacteria"/>
</dbReference>
<accession>A0A1I1XJW0</accession>
<dbReference type="Pfam" id="PF02386">
    <property type="entry name" value="TrkH"/>
    <property type="match status" value="1"/>
</dbReference>
<evidence type="ECO:0000313" key="9">
    <source>
        <dbReference type="EMBL" id="SFE07491.1"/>
    </source>
</evidence>
<reference evidence="9 10" key="1">
    <citation type="submission" date="2016-10" db="EMBL/GenBank/DDBJ databases">
        <authorList>
            <person name="de Groot N.N."/>
        </authorList>
    </citation>
    <scope>NUCLEOTIDE SEQUENCE [LARGE SCALE GENOMIC DNA]</scope>
    <source>
        <strain evidence="9 10">DSM 19012</strain>
    </source>
</reference>